<dbReference type="Proteomes" id="UP000801492">
    <property type="component" value="Unassembled WGS sequence"/>
</dbReference>
<dbReference type="AlphaFoldDB" id="A0A8K0CH10"/>
<proteinExistence type="predicted"/>
<accession>A0A8K0CH10</accession>
<keyword evidence="2" id="KW-1185">Reference proteome</keyword>
<reference evidence="1" key="1">
    <citation type="submission" date="2019-08" db="EMBL/GenBank/DDBJ databases">
        <title>The genome of the North American firefly Photinus pyralis.</title>
        <authorList>
            <consortium name="Photinus pyralis genome working group"/>
            <person name="Fallon T.R."/>
            <person name="Sander Lower S.E."/>
            <person name="Weng J.-K."/>
        </authorList>
    </citation>
    <scope>NUCLEOTIDE SEQUENCE</scope>
    <source>
        <strain evidence="1">TRF0915ILg1</strain>
        <tissue evidence="1">Whole body</tissue>
    </source>
</reference>
<name>A0A8K0CH10_IGNLU</name>
<dbReference type="PANTHER" id="PTHR45913">
    <property type="entry name" value="EPM2A-INTERACTING PROTEIN 1"/>
    <property type="match status" value="1"/>
</dbReference>
<dbReference type="EMBL" id="VTPC01090256">
    <property type="protein sequence ID" value="KAF2883882.1"/>
    <property type="molecule type" value="Genomic_DNA"/>
</dbReference>
<organism evidence="1 2">
    <name type="scientific">Ignelater luminosus</name>
    <name type="common">Cucubano</name>
    <name type="synonym">Pyrophorus luminosus</name>
    <dbReference type="NCBI Taxonomy" id="2038154"/>
    <lineage>
        <taxon>Eukaryota</taxon>
        <taxon>Metazoa</taxon>
        <taxon>Ecdysozoa</taxon>
        <taxon>Arthropoda</taxon>
        <taxon>Hexapoda</taxon>
        <taxon>Insecta</taxon>
        <taxon>Pterygota</taxon>
        <taxon>Neoptera</taxon>
        <taxon>Endopterygota</taxon>
        <taxon>Coleoptera</taxon>
        <taxon>Polyphaga</taxon>
        <taxon>Elateriformia</taxon>
        <taxon>Elateroidea</taxon>
        <taxon>Elateridae</taxon>
        <taxon>Agrypninae</taxon>
        <taxon>Pyrophorini</taxon>
        <taxon>Ignelater</taxon>
    </lineage>
</organism>
<dbReference type="OrthoDB" id="6580598at2759"/>
<gene>
    <name evidence="1" type="ORF">ILUMI_22267</name>
</gene>
<protein>
    <submittedName>
        <fullName evidence="1">Uncharacterized protein</fullName>
    </submittedName>
</protein>
<evidence type="ECO:0000313" key="2">
    <source>
        <dbReference type="Proteomes" id="UP000801492"/>
    </source>
</evidence>
<dbReference type="PANTHER" id="PTHR45913:SF19">
    <property type="entry name" value="LOW QUALITY PROTEIN: ZINC FINGER BED DOMAIN-CONTAINING PROTEIN 5-LIKE"/>
    <property type="match status" value="1"/>
</dbReference>
<comment type="caution">
    <text evidence="1">The sequence shown here is derived from an EMBL/GenBank/DDBJ whole genome shotgun (WGS) entry which is preliminary data.</text>
</comment>
<sequence length="104" mass="11279">MTTSRRRVKIKEPVADGAEARRGAGAECAASVSLEELVFSQKLETTSQGTDVMDVISQYFGKHGLMWQKLIGFCTDGAPATLGLAALIKKKNPYAITTHCVIHR</sequence>
<evidence type="ECO:0000313" key="1">
    <source>
        <dbReference type="EMBL" id="KAF2883882.1"/>
    </source>
</evidence>